<accession>A0ABQ9H6H3</accession>
<keyword evidence="2" id="KW-1185">Reference proteome</keyword>
<reference evidence="1 2" key="1">
    <citation type="submission" date="2023-02" db="EMBL/GenBank/DDBJ databases">
        <title>LHISI_Scaffold_Assembly.</title>
        <authorList>
            <person name="Stuart O.P."/>
            <person name="Cleave R."/>
            <person name="Magrath M.J.L."/>
            <person name="Mikheyev A.S."/>
        </authorList>
    </citation>
    <scope>NUCLEOTIDE SEQUENCE [LARGE SCALE GENOMIC DNA]</scope>
    <source>
        <strain evidence="1">Daus_M_001</strain>
        <tissue evidence="1">Leg muscle</tissue>
    </source>
</reference>
<gene>
    <name evidence="1" type="ORF">PR048_020469</name>
</gene>
<sequence>MESKDQPLELYHINTVTYGLSLPPFPTLRTLHQHAEDNKEVYGSATSVILADTYVNDVVTDVRNVTCAAELRQDLRELLSQGFQLYKFNSNCPAVLEGFLSRDMQLSSTSYSLHENQQVKVLGL</sequence>
<evidence type="ECO:0000313" key="2">
    <source>
        <dbReference type="Proteomes" id="UP001159363"/>
    </source>
</evidence>
<protein>
    <submittedName>
        <fullName evidence="1">Uncharacterized protein</fullName>
    </submittedName>
</protein>
<name>A0ABQ9H6H3_9NEOP</name>
<evidence type="ECO:0000313" key="1">
    <source>
        <dbReference type="EMBL" id="KAJ8879852.1"/>
    </source>
</evidence>
<dbReference type="Proteomes" id="UP001159363">
    <property type="component" value="Chromosome 6"/>
</dbReference>
<proteinExistence type="predicted"/>
<dbReference type="EMBL" id="JARBHB010000007">
    <property type="protein sequence ID" value="KAJ8879852.1"/>
    <property type="molecule type" value="Genomic_DNA"/>
</dbReference>
<organism evidence="1 2">
    <name type="scientific">Dryococelus australis</name>
    <dbReference type="NCBI Taxonomy" id="614101"/>
    <lineage>
        <taxon>Eukaryota</taxon>
        <taxon>Metazoa</taxon>
        <taxon>Ecdysozoa</taxon>
        <taxon>Arthropoda</taxon>
        <taxon>Hexapoda</taxon>
        <taxon>Insecta</taxon>
        <taxon>Pterygota</taxon>
        <taxon>Neoptera</taxon>
        <taxon>Polyneoptera</taxon>
        <taxon>Phasmatodea</taxon>
        <taxon>Verophasmatodea</taxon>
        <taxon>Anareolatae</taxon>
        <taxon>Phasmatidae</taxon>
        <taxon>Eurycanthinae</taxon>
        <taxon>Dryococelus</taxon>
    </lineage>
</organism>
<comment type="caution">
    <text evidence="1">The sequence shown here is derived from an EMBL/GenBank/DDBJ whole genome shotgun (WGS) entry which is preliminary data.</text>
</comment>